<dbReference type="Proteomes" id="UP001527866">
    <property type="component" value="Unassembled WGS sequence"/>
</dbReference>
<evidence type="ECO:0000313" key="3">
    <source>
        <dbReference type="Proteomes" id="UP001527866"/>
    </source>
</evidence>
<dbReference type="RefSeq" id="WP_270685508.1">
    <property type="nucleotide sequence ID" value="NZ_JAQFWQ010000023.1"/>
</dbReference>
<protein>
    <recommendedName>
        <fullName evidence="1">DUF7683 domain-containing protein</fullName>
    </recommendedName>
</protein>
<feature type="domain" description="DUF7683" evidence="1">
    <location>
        <begin position="5"/>
        <end position="74"/>
    </location>
</feature>
<proteinExistence type="predicted"/>
<organism evidence="2 3">
    <name type="scientific">Nocardiopsis endophytica</name>
    <dbReference type="NCBI Taxonomy" id="3018445"/>
    <lineage>
        <taxon>Bacteria</taxon>
        <taxon>Bacillati</taxon>
        <taxon>Actinomycetota</taxon>
        <taxon>Actinomycetes</taxon>
        <taxon>Streptosporangiales</taxon>
        <taxon>Nocardiopsidaceae</taxon>
        <taxon>Nocardiopsis</taxon>
    </lineage>
</organism>
<evidence type="ECO:0000259" key="1">
    <source>
        <dbReference type="Pfam" id="PF24731"/>
    </source>
</evidence>
<comment type="caution">
    <text evidence="2">The sequence shown here is derived from an EMBL/GenBank/DDBJ whole genome shotgun (WGS) entry which is preliminary data.</text>
</comment>
<evidence type="ECO:0000313" key="2">
    <source>
        <dbReference type="EMBL" id="MDA2811047.1"/>
    </source>
</evidence>
<accession>A0ABT4U411</accession>
<dbReference type="EMBL" id="JAQFWQ010000023">
    <property type="protein sequence ID" value="MDA2811047.1"/>
    <property type="molecule type" value="Genomic_DNA"/>
</dbReference>
<reference evidence="2 3" key="1">
    <citation type="submission" date="2023-01" db="EMBL/GenBank/DDBJ databases">
        <title>Draft genome sequence of Nocardiopsis sp. RSe5-2 isolated from halophytes.</title>
        <authorList>
            <person name="Duangmal K."/>
            <person name="Chantavorakit T."/>
        </authorList>
    </citation>
    <scope>NUCLEOTIDE SEQUENCE [LARGE SCALE GENOMIC DNA]</scope>
    <source>
        <strain evidence="2 3">RSe5-2</strain>
    </source>
</reference>
<gene>
    <name evidence="2" type="ORF">O4J56_10405</name>
</gene>
<dbReference type="InterPro" id="IPR056100">
    <property type="entry name" value="DUF7683"/>
</dbReference>
<dbReference type="Pfam" id="PF24731">
    <property type="entry name" value="DUF7683"/>
    <property type="match status" value="1"/>
</dbReference>
<keyword evidence="3" id="KW-1185">Reference proteome</keyword>
<name>A0ABT4U411_9ACTN</name>
<sequence length="79" mass="9055">MHLVREICGYDRETEWQVWSTPIDEDSARTLAPYLDTEGDEDLLFVYDLEGEPLKMAARLAGFEIRPDLDYTLEASSGQ</sequence>